<accession>M3HSE5</accession>
<organism evidence="5 6">
    <name type="scientific">Candida maltosa (strain Xu316)</name>
    <name type="common">Yeast</name>
    <dbReference type="NCBI Taxonomy" id="1245528"/>
    <lineage>
        <taxon>Eukaryota</taxon>
        <taxon>Fungi</taxon>
        <taxon>Dikarya</taxon>
        <taxon>Ascomycota</taxon>
        <taxon>Saccharomycotina</taxon>
        <taxon>Pichiomycetes</taxon>
        <taxon>Debaryomycetaceae</taxon>
        <taxon>Candida/Lodderomyces clade</taxon>
        <taxon>Candida</taxon>
    </lineage>
</organism>
<dbReference type="eggNOG" id="ENOG502S7MH">
    <property type="taxonomic scope" value="Eukaryota"/>
</dbReference>
<dbReference type="OrthoDB" id="5985073at2759"/>
<evidence type="ECO:0000256" key="3">
    <source>
        <dbReference type="SAM" id="SignalP"/>
    </source>
</evidence>
<dbReference type="PANTHER" id="PTHR16861">
    <property type="entry name" value="GLYCOPROTEIN 38"/>
    <property type="match status" value="1"/>
</dbReference>
<comment type="caution">
    <text evidence="5">The sequence shown here is derived from an EMBL/GenBank/DDBJ whole genome shotgun (WGS) entry which is preliminary data.</text>
</comment>
<keyword evidence="6" id="KW-1185">Reference proteome</keyword>
<dbReference type="PANTHER" id="PTHR16861:SF9">
    <property type="entry name" value="CELL WALL INTEGRITY AND STRESS RESPONSE COMPONENT 1"/>
    <property type="match status" value="1"/>
</dbReference>
<keyword evidence="2" id="KW-0472">Membrane</keyword>
<keyword evidence="3" id="KW-0732">Signal</keyword>
<feature type="signal peptide" evidence="3">
    <location>
        <begin position="1"/>
        <end position="19"/>
    </location>
</feature>
<name>M3HSE5_CANMX</name>
<gene>
    <name evidence="5" type="ORF">G210_3128</name>
</gene>
<evidence type="ECO:0000256" key="2">
    <source>
        <dbReference type="SAM" id="Phobius"/>
    </source>
</evidence>
<dbReference type="EMBL" id="AOGT01000214">
    <property type="protein sequence ID" value="EMG50497.1"/>
    <property type="molecule type" value="Genomic_DNA"/>
</dbReference>
<feature type="chain" id="PRO_5004034269" description="WSC domain-containing protein" evidence="3">
    <location>
        <begin position="20"/>
        <end position="361"/>
    </location>
</feature>
<evidence type="ECO:0000313" key="5">
    <source>
        <dbReference type="EMBL" id="EMG50497.1"/>
    </source>
</evidence>
<proteinExistence type="predicted"/>
<feature type="region of interest" description="Disordered" evidence="1">
    <location>
        <begin position="119"/>
        <end position="172"/>
    </location>
</feature>
<evidence type="ECO:0000259" key="4">
    <source>
        <dbReference type="PROSITE" id="PS51212"/>
    </source>
</evidence>
<dbReference type="SMART" id="SM00321">
    <property type="entry name" value="WSC"/>
    <property type="match status" value="1"/>
</dbReference>
<dbReference type="PROSITE" id="PS51212">
    <property type="entry name" value="WSC"/>
    <property type="match status" value="1"/>
</dbReference>
<dbReference type="STRING" id="1245528.M3HSE5"/>
<dbReference type="Proteomes" id="UP000011777">
    <property type="component" value="Unassembled WGS sequence"/>
</dbReference>
<feature type="region of interest" description="Disordered" evidence="1">
    <location>
        <begin position="194"/>
        <end position="234"/>
    </location>
</feature>
<dbReference type="InterPro" id="IPR002889">
    <property type="entry name" value="WSC_carb-bd"/>
</dbReference>
<keyword evidence="2" id="KW-1133">Transmembrane helix</keyword>
<sequence length="361" mass="37718">MLNLHLLPLFLTFASMVLGAQYFAPASNMGCYSALPNGKSQGNYMFQSSGYCSNLCRSSNYFAIKGEECICLDTFPSNSNKLSNSSCNTPCPGYSEESCGGNNAYDIFKGFADKSATSSSASGASSGTSSSSDPSETSSNGGSSSSTQHSSSITDDSSSSSSSDGGDDDNKTETIVSTISQDNGSVIYTTITQNASQTSGSSTTGGSSSSSSTSTSTSSSSSKSQNKSSSSTPVGTIVGGVIGGVAGLAIIVVGLFFCWRSKSEDDDDEEEFFDKPVGRAPIGSKTGSRRGQPSPLDMPMTNPFQHPEDDLVRNNSMQKNGFVDPRLNPIMMGRRRLSEGSLADEADYSRKVLQIANPDNR</sequence>
<evidence type="ECO:0000256" key="1">
    <source>
        <dbReference type="SAM" id="MobiDB-lite"/>
    </source>
</evidence>
<feature type="domain" description="WSC" evidence="4">
    <location>
        <begin position="25"/>
        <end position="111"/>
    </location>
</feature>
<feature type="region of interest" description="Disordered" evidence="1">
    <location>
        <begin position="267"/>
        <end position="328"/>
    </location>
</feature>
<dbReference type="Pfam" id="PF01822">
    <property type="entry name" value="WSC"/>
    <property type="match status" value="1"/>
</dbReference>
<protein>
    <recommendedName>
        <fullName evidence="4">WSC domain-containing protein</fullName>
    </recommendedName>
</protein>
<feature type="transmembrane region" description="Helical" evidence="2">
    <location>
        <begin position="234"/>
        <end position="259"/>
    </location>
</feature>
<feature type="compositionally biased region" description="Low complexity" evidence="1">
    <location>
        <begin position="119"/>
        <end position="164"/>
    </location>
</feature>
<dbReference type="HOGENOM" id="CLU_024893_0_1_1"/>
<keyword evidence="2" id="KW-0812">Transmembrane</keyword>
<dbReference type="OMA" id="MTSIGCF"/>
<feature type="compositionally biased region" description="Low complexity" evidence="1">
    <location>
        <begin position="196"/>
        <end position="234"/>
    </location>
</feature>
<evidence type="ECO:0000313" key="6">
    <source>
        <dbReference type="Proteomes" id="UP000011777"/>
    </source>
</evidence>
<dbReference type="AlphaFoldDB" id="M3HSE5"/>
<reference evidence="5 6" key="1">
    <citation type="submission" date="2013-02" db="EMBL/GenBank/DDBJ databases">
        <title>Genome sequence of Candida maltosa Xu316, a potential industrial strain for xylitol and ethanol production.</title>
        <authorList>
            <person name="Yu J."/>
            <person name="Wang Q."/>
            <person name="Geng X."/>
            <person name="Bao W."/>
            <person name="He P."/>
            <person name="Cai J."/>
        </authorList>
    </citation>
    <scope>NUCLEOTIDE SEQUENCE [LARGE SCALE GENOMIC DNA]</scope>
    <source>
        <strain evidence="6">Xu316</strain>
    </source>
</reference>